<dbReference type="EMBL" id="JADIKL010000003">
    <property type="protein sequence ID" value="MFK2930452.1"/>
    <property type="molecule type" value="Genomic_DNA"/>
</dbReference>
<evidence type="ECO:0000256" key="1">
    <source>
        <dbReference type="SAM" id="Phobius"/>
    </source>
</evidence>
<dbReference type="InterPro" id="IPR025489">
    <property type="entry name" value="DUF4381"/>
</dbReference>
<keyword evidence="1" id="KW-1133">Transmembrane helix</keyword>
<keyword evidence="3" id="KW-1185">Reference proteome</keyword>
<organism evidence="2 3">
    <name type="scientific">Dyella agri</name>
    <dbReference type="NCBI Taxonomy" id="1926869"/>
    <lineage>
        <taxon>Bacteria</taxon>
        <taxon>Pseudomonadati</taxon>
        <taxon>Pseudomonadota</taxon>
        <taxon>Gammaproteobacteria</taxon>
        <taxon>Lysobacterales</taxon>
        <taxon>Rhodanobacteraceae</taxon>
        <taxon>Dyella</taxon>
    </lineage>
</organism>
<gene>
    <name evidence="2" type="ORF">ISP14_06545</name>
</gene>
<reference evidence="2 3" key="1">
    <citation type="submission" date="2020-10" db="EMBL/GenBank/DDBJ databases">
        <title>Phylogeny of dyella-like bacteria.</title>
        <authorList>
            <person name="Fu J."/>
        </authorList>
    </citation>
    <scope>NUCLEOTIDE SEQUENCE [LARGE SCALE GENOMIC DNA]</scope>
    <source>
        <strain evidence="2 3">DKC-1</strain>
    </source>
</reference>
<keyword evidence="1" id="KW-0812">Transmembrane</keyword>
<dbReference type="Pfam" id="PF14316">
    <property type="entry name" value="DUF4381"/>
    <property type="match status" value="1"/>
</dbReference>
<name>A0ABW8KGS7_9GAMM</name>
<dbReference type="RefSeq" id="WP_404537372.1">
    <property type="nucleotide sequence ID" value="NZ_JADIKL010000003.1"/>
</dbReference>
<sequence length="172" mass="19327">MMPQPPGSKGPALRDIHLPPAPSWWPLAPGWWLLAALALLALIAAAWFWQRHRRLQKQRRLLLDELEQLATCHVRDGNDAALAAALHQLLRRVARRHDEAAARQRGESWRQTLARVPVAAPVLDRLMALDQAIYRPQAKFDVPDTLAAARSWLQAAAKPRTWPSVAKEPGHV</sequence>
<accession>A0ABW8KGS7</accession>
<proteinExistence type="predicted"/>
<feature type="transmembrane region" description="Helical" evidence="1">
    <location>
        <begin position="30"/>
        <end position="49"/>
    </location>
</feature>
<evidence type="ECO:0000313" key="3">
    <source>
        <dbReference type="Proteomes" id="UP001620397"/>
    </source>
</evidence>
<evidence type="ECO:0000313" key="2">
    <source>
        <dbReference type="EMBL" id="MFK2930452.1"/>
    </source>
</evidence>
<keyword evidence="1" id="KW-0472">Membrane</keyword>
<comment type="caution">
    <text evidence="2">The sequence shown here is derived from an EMBL/GenBank/DDBJ whole genome shotgun (WGS) entry which is preliminary data.</text>
</comment>
<dbReference type="Proteomes" id="UP001620397">
    <property type="component" value="Unassembled WGS sequence"/>
</dbReference>
<protein>
    <submittedName>
        <fullName evidence="2">DUF4381 domain-containing protein</fullName>
    </submittedName>
</protein>